<feature type="compositionally biased region" description="Acidic residues" evidence="1">
    <location>
        <begin position="130"/>
        <end position="155"/>
    </location>
</feature>
<feature type="chain" id="PRO_5001562590" evidence="2">
    <location>
        <begin position="21"/>
        <end position="343"/>
    </location>
</feature>
<evidence type="ECO:0000256" key="2">
    <source>
        <dbReference type="SAM" id="SignalP"/>
    </source>
</evidence>
<feature type="compositionally biased region" description="Acidic residues" evidence="1">
    <location>
        <begin position="112"/>
        <end position="121"/>
    </location>
</feature>
<feature type="region of interest" description="Disordered" evidence="1">
    <location>
        <begin position="74"/>
        <end position="155"/>
    </location>
</feature>
<proteinExistence type="predicted"/>
<feature type="signal peptide" evidence="2">
    <location>
        <begin position="1"/>
        <end position="20"/>
    </location>
</feature>
<name>A0A034WE57_BACDO</name>
<keyword evidence="2" id="KW-0732">Signal</keyword>
<feature type="compositionally biased region" description="Basic residues" evidence="1">
    <location>
        <begin position="326"/>
        <end position="336"/>
    </location>
</feature>
<evidence type="ECO:0000313" key="3">
    <source>
        <dbReference type="EMBL" id="JAC52063.1"/>
    </source>
</evidence>
<feature type="compositionally biased region" description="Acidic residues" evidence="1">
    <location>
        <begin position="93"/>
        <end position="105"/>
    </location>
</feature>
<sequence length="343" mass="37753">MLKAAASVVAVLLFVALVCAEPRQGLQKQVAQKQLRSGAAAAAPNHPYLFLTVPRENGNGHEVQGFKVVEIEDDDDEEEAAHKKTKVENNADSNDDADDDEEDEANNANAANDDDDDEDDDIVRNNNVEVNDDDDDDFEYNADDDDDADNLNDENDVTNNLVYLRSRAPHSPRLRSQLKNQAAVISSDGNRASQLNAQLILKNAKPTNMMVSREHAGAIMVPDGIIEIEGQSVVDEKTGKTALLVPRAALDAIPNGSVVALMEGGETESEEARANRVLVRRRRKGSRRNVVRRGGGKTRRRRGGNRRRRVSNKRKNVRVYQVGGGAKRRRGNRRVGRPVVLQG</sequence>
<dbReference type="AlphaFoldDB" id="A0A034WE57"/>
<feature type="compositionally biased region" description="Basic residues" evidence="1">
    <location>
        <begin position="281"/>
        <end position="317"/>
    </location>
</feature>
<organism evidence="3">
    <name type="scientific">Bactrocera dorsalis</name>
    <name type="common">Oriental fruit fly</name>
    <name type="synonym">Dacus dorsalis</name>
    <dbReference type="NCBI Taxonomy" id="27457"/>
    <lineage>
        <taxon>Eukaryota</taxon>
        <taxon>Metazoa</taxon>
        <taxon>Ecdysozoa</taxon>
        <taxon>Arthropoda</taxon>
        <taxon>Hexapoda</taxon>
        <taxon>Insecta</taxon>
        <taxon>Pterygota</taxon>
        <taxon>Neoptera</taxon>
        <taxon>Endopterygota</taxon>
        <taxon>Diptera</taxon>
        <taxon>Brachycera</taxon>
        <taxon>Muscomorpha</taxon>
        <taxon>Tephritoidea</taxon>
        <taxon>Tephritidae</taxon>
        <taxon>Bactrocera</taxon>
        <taxon>Bactrocera</taxon>
    </lineage>
</organism>
<accession>A0A034WE57</accession>
<reference evidence="3" key="1">
    <citation type="journal article" date="2014" name="BMC Genomics">
        <title>Characterizing the developmental transcriptome of the oriental fruit fly, Bactrocera dorsalis (Diptera: Tephritidae) through comparative genomic analysis with Drosophila melanogaster utilizing modENCODE datasets.</title>
        <authorList>
            <person name="Geib S.M."/>
            <person name="Calla B."/>
            <person name="Hall B."/>
            <person name="Hou S."/>
            <person name="Manoukis N.C."/>
        </authorList>
    </citation>
    <scope>NUCLEOTIDE SEQUENCE</scope>
    <source>
        <strain evidence="3">Punador</strain>
    </source>
</reference>
<protein>
    <submittedName>
        <fullName evidence="3">Uncharacterized protein</fullName>
    </submittedName>
</protein>
<dbReference type="OrthoDB" id="8059758at2759"/>
<feature type="compositionally biased region" description="Basic and acidic residues" evidence="1">
    <location>
        <begin position="80"/>
        <end position="89"/>
    </location>
</feature>
<feature type="region of interest" description="Disordered" evidence="1">
    <location>
        <begin position="281"/>
        <end position="343"/>
    </location>
</feature>
<evidence type="ECO:0000256" key="1">
    <source>
        <dbReference type="SAM" id="MobiDB-lite"/>
    </source>
</evidence>
<dbReference type="EMBL" id="GAKP01006889">
    <property type="protein sequence ID" value="JAC52063.1"/>
    <property type="molecule type" value="Transcribed_RNA"/>
</dbReference>